<evidence type="ECO:0000313" key="22">
    <source>
        <dbReference type="Proteomes" id="UP000295215"/>
    </source>
</evidence>
<dbReference type="NCBIfam" id="NF000755">
    <property type="entry name" value="PRK00046.1"/>
    <property type="match status" value="1"/>
</dbReference>
<dbReference type="InterPro" id="IPR036318">
    <property type="entry name" value="FAD-bd_PCMH-like_sf"/>
</dbReference>
<comment type="cofactor">
    <cofactor evidence="1 19">
        <name>FAD</name>
        <dbReference type="ChEBI" id="CHEBI:57692"/>
    </cofactor>
</comment>
<evidence type="ECO:0000256" key="8">
    <source>
        <dbReference type="ARBA" id="ARBA00022618"/>
    </source>
</evidence>
<dbReference type="InterPro" id="IPR016166">
    <property type="entry name" value="FAD-bd_PCMH"/>
</dbReference>
<dbReference type="GO" id="GO:0071555">
    <property type="term" value="P:cell wall organization"/>
    <property type="evidence" value="ECO:0007669"/>
    <property type="project" value="UniProtKB-KW"/>
</dbReference>
<keyword evidence="22" id="KW-1185">Reference proteome</keyword>
<feature type="domain" description="FAD-binding PCMH-type" evidence="20">
    <location>
        <begin position="17"/>
        <end position="186"/>
    </location>
</feature>
<evidence type="ECO:0000256" key="16">
    <source>
        <dbReference type="ARBA" id="ARBA00023316"/>
    </source>
</evidence>
<comment type="subcellular location">
    <subcellularLocation>
        <location evidence="3 19">Cytoplasm</location>
    </subcellularLocation>
</comment>
<keyword evidence="12 19" id="KW-0133">Cell shape</keyword>
<evidence type="ECO:0000256" key="7">
    <source>
        <dbReference type="ARBA" id="ARBA00022490"/>
    </source>
</evidence>
<dbReference type="Pfam" id="PF01565">
    <property type="entry name" value="FAD_binding_4"/>
    <property type="match status" value="1"/>
</dbReference>
<evidence type="ECO:0000256" key="11">
    <source>
        <dbReference type="ARBA" id="ARBA00022857"/>
    </source>
</evidence>
<evidence type="ECO:0000256" key="19">
    <source>
        <dbReference type="HAMAP-Rule" id="MF_00037"/>
    </source>
</evidence>
<feature type="active site" evidence="19">
    <location>
        <position position="333"/>
    </location>
</feature>
<dbReference type="OrthoDB" id="9804753at2"/>
<evidence type="ECO:0000256" key="12">
    <source>
        <dbReference type="ARBA" id="ARBA00022960"/>
    </source>
</evidence>
<organism evidence="21 22">
    <name type="scientific">Myroides indicus</name>
    <dbReference type="NCBI Taxonomy" id="1323422"/>
    <lineage>
        <taxon>Bacteria</taxon>
        <taxon>Pseudomonadati</taxon>
        <taxon>Bacteroidota</taxon>
        <taxon>Flavobacteriia</taxon>
        <taxon>Flavobacteriales</taxon>
        <taxon>Flavobacteriaceae</taxon>
        <taxon>Myroides</taxon>
    </lineage>
</organism>
<evidence type="ECO:0000256" key="4">
    <source>
        <dbReference type="ARBA" id="ARBA00004752"/>
    </source>
</evidence>
<dbReference type="Gene3D" id="3.90.78.10">
    <property type="entry name" value="UDP-N-acetylenolpyruvoylglucosamine reductase, C-terminal domain"/>
    <property type="match status" value="1"/>
</dbReference>
<dbReference type="InterPro" id="IPR011601">
    <property type="entry name" value="MurB_C"/>
</dbReference>
<comment type="pathway">
    <text evidence="4 19">Cell wall biogenesis; peptidoglycan biosynthesis.</text>
</comment>
<dbReference type="Proteomes" id="UP000295215">
    <property type="component" value="Unassembled WGS sequence"/>
</dbReference>
<evidence type="ECO:0000256" key="6">
    <source>
        <dbReference type="ARBA" id="ARBA00015188"/>
    </source>
</evidence>
<dbReference type="GO" id="GO:0008762">
    <property type="term" value="F:UDP-N-acetylmuramate dehydrogenase activity"/>
    <property type="evidence" value="ECO:0007669"/>
    <property type="project" value="UniProtKB-UniRule"/>
</dbReference>
<dbReference type="Gene3D" id="3.30.465.10">
    <property type="match status" value="1"/>
</dbReference>
<reference evidence="21 22" key="1">
    <citation type="submission" date="2019-03" db="EMBL/GenBank/DDBJ databases">
        <title>Genomic Encyclopedia of Archaeal and Bacterial Type Strains, Phase II (KMG-II): from individual species to whole genera.</title>
        <authorList>
            <person name="Goeker M."/>
        </authorList>
    </citation>
    <scope>NUCLEOTIDE SEQUENCE [LARGE SCALE GENOMIC DNA]</scope>
    <source>
        <strain evidence="21 22">DSM 28213</strain>
    </source>
</reference>
<dbReference type="SUPFAM" id="SSF56176">
    <property type="entry name" value="FAD-binding/transporter-associated domain-like"/>
    <property type="match status" value="1"/>
</dbReference>
<dbReference type="GO" id="GO:0008360">
    <property type="term" value="P:regulation of cell shape"/>
    <property type="evidence" value="ECO:0007669"/>
    <property type="project" value="UniProtKB-KW"/>
</dbReference>
<dbReference type="Pfam" id="PF02873">
    <property type="entry name" value="MurB_C"/>
    <property type="match status" value="1"/>
</dbReference>
<dbReference type="InterPro" id="IPR006094">
    <property type="entry name" value="Oxid_FAD_bind_N"/>
</dbReference>
<dbReference type="PANTHER" id="PTHR21071">
    <property type="entry name" value="UDP-N-ACETYLENOLPYRUVOYLGLUCOSAMINE REDUCTASE"/>
    <property type="match status" value="1"/>
</dbReference>
<gene>
    <name evidence="19" type="primary">murB</name>
    <name evidence="21" type="ORF">C8P70_11111</name>
</gene>
<dbReference type="InterPro" id="IPR016167">
    <property type="entry name" value="FAD-bd_PCMH_sub1"/>
</dbReference>
<dbReference type="GO" id="GO:0005829">
    <property type="term" value="C:cytosol"/>
    <property type="evidence" value="ECO:0007669"/>
    <property type="project" value="TreeGrafter"/>
</dbReference>
<protein>
    <recommendedName>
        <fullName evidence="6 19">UDP-N-acetylenolpyruvoylglucosamine reductase</fullName>
        <ecNumber evidence="5 19">1.3.1.98</ecNumber>
    </recommendedName>
    <alternativeName>
        <fullName evidence="17 19">UDP-N-acetylmuramate dehydrogenase</fullName>
    </alternativeName>
</protein>
<keyword evidence="7 19" id="KW-0963">Cytoplasm</keyword>
<dbReference type="NCBIfam" id="NF010478">
    <property type="entry name" value="PRK13903.1"/>
    <property type="match status" value="1"/>
</dbReference>
<dbReference type="SUPFAM" id="SSF56194">
    <property type="entry name" value="Uridine diphospho-N-Acetylenolpyruvylglucosamine reductase, MurB, C-terminal domain"/>
    <property type="match status" value="1"/>
</dbReference>
<evidence type="ECO:0000256" key="2">
    <source>
        <dbReference type="ARBA" id="ARBA00003921"/>
    </source>
</evidence>
<evidence type="ECO:0000256" key="3">
    <source>
        <dbReference type="ARBA" id="ARBA00004496"/>
    </source>
</evidence>
<keyword evidence="11 19" id="KW-0521">NADP</keyword>
<feature type="active site" description="Proton donor" evidence="19">
    <location>
        <position position="237"/>
    </location>
</feature>
<dbReference type="PANTHER" id="PTHR21071:SF4">
    <property type="entry name" value="UDP-N-ACETYLENOLPYRUVOYLGLUCOSAMINE REDUCTASE"/>
    <property type="match status" value="1"/>
</dbReference>
<dbReference type="GO" id="GO:0071949">
    <property type="term" value="F:FAD binding"/>
    <property type="evidence" value="ECO:0007669"/>
    <property type="project" value="InterPro"/>
</dbReference>
<evidence type="ECO:0000256" key="14">
    <source>
        <dbReference type="ARBA" id="ARBA00023002"/>
    </source>
</evidence>
<dbReference type="Gene3D" id="3.30.43.10">
    <property type="entry name" value="Uridine Diphospho-n-acetylenolpyruvylglucosamine Reductase, domain 2"/>
    <property type="match status" value="1"/>
</dbReference>
<keyword evidence="13 19" id="KW-0573">Peptidoglycan synthesis</keyword>
<evidence type="ECO:0000256" key="5">
    <source>
        <dbReference type="ARBA" id="ARBA00012518"/>
    </source>
</evidence>
<comment type="catalytic activity">
    <reaction evidence="18 19">
        <text>UDP-N-acetyl-alpha-D-muramate + NADP(+) = UDP-N-acetyl-3-O-(1-carboxyvinyl)-alpha-D-glucosamine + NADPH + H(+)</text>
        <dbReference type="Rhea" id="RHEA:12248"/>
        <dbReference type="ChEBI" id="CHEBI:15378"/>
        <dbReference type="ChEBI" id="CHEBI:57783"/>
        <dbReference type="ChEBI" id="CHEBI:58349"/>
        <dbReference type="ChEBI" id="CHEBI:68483"/>
        <dbReference type="ChEBI" id="CHEBI:70757"/>
        <dbReference type="EC" id="1.3.1.98"/>
    </reaction>
</comment>
<dbReference type="EC" id="1.3.1.98" evidence="5 19"/>
<evidence type="ECO:0000256" key="13">
    <source>
        <dbReference type="ARBA" id="ARBA00022984"/>
    </source>
</evidence>
<dbReference type="InterPro" id="IPR016169">
    <property type="entry name" value="FAD-bd_PCMH_sub2"/>
</dbReference>
<comment type="caution">
    <text evidence="21">The sequence shown here is derived from an EMBL/GenBank/DDBJ whole genome shotgun (WGS) entry which is preliminary data.</text>
</comment>
<evidence type="ECO:0000256" key="9">
    <source>
        <dbReference type="ARBA" id="ARBA00022630"/>
    </source>
</evidence>
<dbReference type="GO" id="GO:0009252">
    <property type="term" value="P:peptidoglycan biosynthetic process"/>
    <property type="evidence" value="ECO:0007669"/>
    <property type="project" value="UniProtKB-UniRule"/>
</dbReference>
<keyword evidence="10 19" id="KW-0274">FAD</keyword>
<dbReference type="RefSeq" id="WP_133712428.1">
    <property type="nucleotide sequence ID" value="NZ_SOAG01000011.1"/>
</dbReference>
<proteinExistence type="inferred from homology"/>
<feature type="active site" evidence="19">
    <location>
        <position position="162"/>
    </location>
</feature>
<dbReference type="InterPro" id="IPR036635">
    <property type="entry name" value="MurB_C_sf"/>
</dbReference>
<dbReference type="GO" id="GO:0051301">
    <property type="term" value="P:cell division"/>
    <property type="evidence" value="ECO:0007669"/>
    <property type="project" value="UniProtKB-KW"/>
</dbReference>
<comment type="function">
    <text evidence="2 19">Cell wall formation.</text>
</comment>
<comment type="similarity">
    <text evidence="19">Belongs to the MurB family.</text>
</comment>
<sequence length="337" mass="37886">MKVEENFSLKPYNTFGFDVKAKYFVEVNTINELKDVVRTHKKEDLFILGGGSNMLLTKDISQTVVKLNLRGIEITKETDDFVWVEVQAGEVWHQFVLWAIENGYGGIENLSLIPGNVGTTPIQNIGAYGVEIKDVMVNCKAISLTTGNIQTFSNQECQFGYRESIFKNKLKNQFIILSVTFQLTKRNHNLKISYGAIQNTLEQSHITCPTIKDIGNAVIAIRESKLPNPAEIGNSGSFFKNPVVDKKVFEKLHQVYPDMPFYTVSDTLVKVPAGWLIEKSGFKGYRIGDAGVHNQQALVLVNYGKANGNQVKKLAEMIQREVRKIFDIAIEAEVNIF</sequence>
<evidence type="ECO:0000256" key="1">
    <source>
        <dbReference type="ARBA" id="ARBA00001974"/>
    </source>
</evidence>
<dbReference type="NCBIfam" id="TIGR00179">
    <property type="entry name" value="murB"/>
    <property type="match status" value="1"/>
</dbReference>
<keyword evidence="9 19" id="KW-0285">Flavoprotein</keyword>
<evidence type="ECO:0000256" key="10">
    <source>
        <dbReference type="ARBA" id="ARBA00022827"/>
    </source>
</evidence>
<evidence type="ECO:0000256" key="17">
    <source>
        <dbReference type="ARBA" id="ARBA00031026"/>
    </source>
</evidence>
<keyword evidence="16 19" id="KW-0961">Cell wall biogenesis/degradation</keyword>
<keyword evidence="15 19" id="KW-0131">Cell cycle</keyword>
<dbReference type="InterPro" id="IPR003170">
    <property type="entry name" value="MurB"/>
</dbReference>
<keyword evidence="8 19" id="KW-0132">Cell division</keyword>
<accession>A0A4R7EWF9</accession>
<dbReference type="UniPathway" id="UPA00219"/>
<evidence type="ECO:0000313" key="21">
    <source>
        <dbReference type="EMBL" id="TDS58829.1"/>
    </source>
</evidence>
<evidence type="ECO:0000259" key="20">
    <source>
        <dbReference type="PROSITE" id="PS51387"/>
    </source>
</evidence>
<evidence type="ECO:0000256" key="15">
    <source>
        <dbReference type="ARBA" id="ARBA00023306"/>
    </source>
</evidence>
<keyword evidence="14 19" id="KW-0560">Oxidoreductase</keyword>
<dbReference type="PROSITE" id="PS51387">
    <property type="entry name" value="FAD_PCMH"/>
    <property type="match status" value="1"/>
</dbReference>
<dbReference type="AlphaFoldDB" id="A0A4R7EWF9"/>
<evidence type="ECO:0000256" key="18">
    <source>
        <dbReference type="ARBA" id="ARBA00048914"/>
    </source>
</evidence>
<name>A0A4R7EWF9_9FLAO</name>
<dbReference type="HAMAP" id="MF_00037">
    <property type="entry name" value="MurB"/>
    <property type="match status" value="1"/>
</dbReference>
<dbReference type="EMBL" id="SOAG01000011">
    <property type="protein sequence ID" value="TDS58829.1"/>
    <property type="molecule type" value="Genomic_DNA"/>
</dbReference>